<organism evidence="1 2">
    <name type="scientific">Croceivirga thetidis</name>
    <dbReference type="NCBI Taxonomy" id="2721623"/>
    <lineage>
        <taxon>Bacteria</taxon>
        <taxon>Pseudomonadati</taxon>
        <taxon>Bacteroidota</taxon>
        <taxon>Flavobacteriia</taxon>
        <taxon>Flavobacteriales</taxon>
        <taxon>Flavobacteriaceae</taxon>
        <taxon>Croceivirga</taxon>
    </lineage>
</organism>
<keyword evidence="2" id="KW-1185">Reference proteome</keyword>
<reference evidence="1 2" key="1">
    <citation type="submission" date="2020-04" db="EMBL/GenBank/DDBJ databases">
        <authorList>
            <person name="Yoon J."/>
        </authorList>
    </citation>
    <scope>NUCLEOTIDE SEQUENCE [LARGE SCALE GENOMIC DNA]</scope>
    <source>
        <strain evidence="1 2">DJ-13</strain>
    </source>
</reference>
<name>A0ABX1GQK8_9FLAO</name>
<dbReference type="Gene3D" id="3.10.450.50">
    <property type="match status" value="1"/>
</dbReference>
<accession>A0ABX1GQK8</accession>
<dbReference type="EMBL" id="JAAWWL010000001">
    <property type="protein sequence ID" value="NKI31361.1"/>
    <property type="molecule type" value="Genomic_DNA"/>
</dbReference>
<comment type="caution">
    <text evidence="1">The sequence shown here is derived from an EMBL/GenBank/DDBJ whole genome shotgun (WGS) entry which is preliminary data.</text>
</comment>
<protein>
    <submittedName>
        <fullName evidence="1">Nuclear transport factor 2 family protein</fullName>
    </submittedName>
</protein>
<evidence type="ECO:0000313" key="1">
    <source>
        <dbReference type="EMBL" id="NKI31361.1"/>
    </source>
</evidence>
<gene>
    <name evidence="1" type="ORF">HCU67_05350</name>
</gene>
<sequence length="127" mass="14174">MIGTSDKRVLADGYLEFLAEGKVDSLVRLFAPDGVVISPIYGNKSPIDFFKVLDADTSNSELKFKGFFDEPDSNRFALFFNYGWEMANGNASNFDVVDIFELNEEGKIRTLQIIYNAGQSAALLNQE</sequence>
<dbReference type="Proteomes" id="UP000718451">
    <property type="component" value="Unassembled WGS sequence"/>
</dbReference>
<dbReference type="InterPro" id="IPR032710">
    <property type="entry name" value="NTF2-like_dom_sf"/>
</dbReference>
<evidence type="ECO:0000313" key="2">
    <source>
        <dbReference type="Proteomes" id="UP000718451"/>
    </source>
</evidence>
<proteinExistence type="predicted"/>
<dbReference type="RefSeq" id="WP_168551540.1">
    <property type="nucleotide sequence ID" value="NZ_JAAWWL010000001.1"/>
</dbReference>
<dbReference type="SUPFAM" id="SSF54427">
    <property type="entry name" value="NTF2-like"/>
    <property type="match status" value="1"/>
</dbReference>